<dbReference type="Proteomes" id="UP001597327">
    <property type="component" value="Unassembled WGS sequence"/>
</dbReference>
<proteinExistence type="predicted"/>
<feature type="compositionally biased region" description="Basic and acidic residues" evidence="1">
    <location>
        <begin position="230"/>
        <end position="240"/>
    </location>
</feature>
<reference evidence="3" key="1">
    <citation type="journal article" date="2019" name="Int. J. Syst. Evol. Microbiol.">
        <title>The Global Catalogue of Microorganisms (GCM) 10K type strain sequencing project: providing services to taxonomists for standard genome sequencing and annotation.</title>
        <authorList>
            <consortium name="The Broad Institute Genomics Platform"/>
            <consortium name="The Broad Institute Genome Sequencing Center for Infectious Disease"/>
            <person name="Wu L."/>
            <person name="Ma J."/>
        </authorList>
    </citation>
    <scope>NUCLEOTIDE SEQUENCE [LARGE SCALE GENOMIC DNA]</scope>
    <source>
        <strain evidence="3">JCM 3369</strain>
    </source>
</reference>
<name>A0ABW4JXZ5_9HYPH</name>
<feature type="compositionally biased region" description="Polar residues" evidence="1">
    <location>
        <begin position="244"/>
        <end position="253"/>
    </location>
</feature>
<keyword evidence="3" id="KW-1185">Reference proteome</keyword>
<evidence type="ECO:0000313" key="3">
    <source>
        <dbReference type="Proteomes" id="UP001597327"/>
    </source>
</evidence>
<evidence type="ECO:0000256" key="1">
    <source>
        <dbReference type="SAM" id="MobiDB-lite"/>
    </source>
</evidence>
<accession>A0ABW4JXZ5</accession>
<gene>
    <name evidence="2" type="ORF">ACFSC7_11015</name>
</gene>
<organism evidence="2 3">
    <name type="scientific">Roseibium aestuarii</name>
    <dbReference type="NCBI Taxonomy" id="2600299"/>
    <lineage>
        <taxon>Bacteria</taxon>
        <taxon>Pseudomonadati</taxon>
        <taxon>Pseudomonadota</taxon>
        <taxon>Alphaproteobacteria</taxon>
        <taxon>Hyphomicrobiales</taxon>
        <taxon>Stappiaceae</taxon>
        <taxon>Roseibium</taxon>
    </lineage>
</organism>
<comment type="caution">
    <text evidence="2">The sequence shown here is derived from an EMBL/GenBank/DDBJ whole genome shotgun (WGS) entry which is preliminary data.</text>
</comment>
<evidence type="ECO:0000313" key="2">
    <source>
        <dbReference type="EMBL" id="MFD1696046.1"/>
    </source>
</evidence>
<protein>
    <submittedName>
        <fullName evidence="2">Uncharacterized protein</fullName>
    </submittedName>
</protein>
<feature type="region of interest" description="Disordered" evidence="1">
    <location>
        <begin position="219"/>
        <end position="253"/>
    </location>
</feature>
<sequence length="253" mass="26945">MTRRWSVFSAGWGLALAVLIAGPWAGLGASMGAGEALAEERPAVEPVLSTYEAFFRAGSLDRIEGGAPLTYVVQTRGWSGKDAATPPPAEAADEHLTLTVQADGQAVLARKGHQLGAFPASVGNPVIMYFMETTLRDMARQSGGSPFYIRNRLKEALLRAAERQEVTVERGAGTKPAERVTIHPFAGDAERDRMGGFRDMSLSVTFSEEVPGEIVALEAAAPDDAGDAESGYRHSLRLEGETDAGQQQGSLTR</sequence>
<dbReference type="RefSeq" id="WP_149893037.1">
    <property type="nucleotide sequence ID" value="NZ_JBHUFA010000004.1"/>
</dbReference>
<dbReference type="EMBL" id="JBHUFA010000004">
    <property type="protein sequence ID" value="MFD1696046.1"/>
    <property type="molecule type" value="Genomic_DNA"/>
</dbReference>